<feature type="transmembrane region" description="Helical" evidence="6">
    <location>
        <begin position="492"/>
        <end position="509"/>
    </location>
</feature>
<evidence type="ECO:0000256" key="5">
    <source>
        <dbReference type="ARBA" id="ARBA00023136"/>
    </source>
</evidence>
<gene>
    <name evidence="8" type="ORF">XD54_0096</name>
</gene>
<feature type="transmembrane region" description="Helical" evidence="6">
    <location>
        <begin position="104"/>
        <end position="122"/>
    </location>
</feature>
<dbReference type="Proteomes" id="UP000053911">
    <property type="component" value="Unassembled WGS sequence"/>
</dbReference>
<reference evidence="9" key="1">
    <citation type="journal article" date="2015" name="MBio">
        <title>Genome-Resolved Metagenomic Analysis Reveals Roles for Candidate Phyla and Other Microbial Community Members in Biogeochemical Transformations in Oil Reservoirs.</title>
        <authorList>
            <person name="Hu P."/>
            <person name="Tom L."/>
            <person name="Singh A."/>
            <person name="Thomas B.C."/>
            <person name="Baker B.J."/>
            <person name="Piceno Y.M."/>
            <person name="Andersen G.L."/>
            <person name="Banfield J.F."/>
        </authorList>
    </citation>
    <scope>NUCLEOTIDE SEQUENCE [LARGE SCALE GENOMIC DNA]</scope>
</reference>
<dbReference type="OMA" id="YTHRHYG"/>
<feature type="transmembrane region" description="Helical" evidence="6">
    <location>
        <begin position="259"/>
        <end position="279"/>
    </location>
</feature>
<comment type="subcellular location">
    <subcellularLocation>
        <location evidence="1">Cell membrane</location>
        <topology evidence="1">Multi-pass membrane protein</topology>
    </subcellularLocation>
</comment>
<keyword evidence="4 6" id="KW-1133">Transmembrane helix</keyword>
<dbReference type="GO" id="GO:0005886">
    <property type="term" value="C:plasma membrane"/>
    <property type="evidence" value="ECO:0007669"/>
    <property type="project" value="UniProtKB-SubCell"/>
</dbReference>
<evidence type="ECO:0000256" key="2">
    <source>
        <dbReference type="ARBA" id="ARBA00022475"/>
    </source>
</evidence>
<feature type="domain" description="Na+/H+ antiporter NhaC-like C-terminal" evidence="7">
    <location>
        <begin position="156"/>
        <end position="485"/>
    </location>
</feature>
<dbReference type="RefSeq" id="WP_015849158.1">
    <property type="nucleotide sequence ID" value="NZ_LGFD01000002.1"/>
</dbReference>
<evidence type="ECO:0000256" key="1">
    <source>
        <dbReference type="ARBA" id="ARBA00004651"/>
    </source>
</evidence>
<protein>
    <submittedName>
        <fullName evidence="8">Na+/H+ antiporter, putative, NhaC family</fullName>
    </submittedName>
</protein>
<dbReference type="PATRIC" id="fig|172049.5.peg.478"/>
<evidence type="ECO:0000259" key="7">
    <source>
        <dbReference type="Pfam" id="PF03553"/>
    </source>
</evidence>
<name>A0A117L1T3_9EURY</name>
<feature type="transmembrane region" description="Helical" evidence="6">
    <location>
        <begin position="29"/>
        <end position="48"/>
    </location>
</feature>
<organism evidence="8 9">
    <name type="scientific">Thermococcus sibiricus</name>
    <dbReference type="NCBI Taxonomy" id="172049"/>
    <lineage>
        <taxon>Archaea</taxon>
        <taxon>Methanobacteriati</taxon>
        <taxon>Methanobacteriota</taxon>
        <taxon>Thermococci</taxon>
        <taxon>Thermococcales</taxon>
        <taxon>Thermococcaceae</taxon>
        <taxon>Thermococcus</taxon>
    </lineage>
</organism>
<evidence type="ECO:0000256" key="3">
    <source>
        <dbReference type="ARBA" id="ARBA00022692"/>
    </source>
</evidence>
<dbReference type="PANTHER" id="PTHR43478:SF1">
    <property type="entry name" value="NA+_H+ ANTIPORTER NHAC-LIKE C-TERMINAL DOMAIN-CONTAINING PROTEIN"/>
    <property type="match status" value="1"/>
</dbReference>
<feature type="transmembrane region" description="Helical" evidence="6">
    <location>
        <begin position="365"/>
        <end position="391"/>
    </location>
</feature>
<dbReference type="GeneID" id="8095871"/>
<proteinExistence type="predicted"/>
<sequence length="532" mass="56616">MSDFGILSLLPPLVAIGLAVLTKRVLFALFIGVWVGALMVVGGNPISATVQTWDWIIGNALDDWNQKILLYDFIIGAAFGLVYKSGAASAFARAITRRVKSSRAASVLGWVLGVAIFFDDYGNTVIVGNSMRPITDKTRVSREMLAYIDDSTAAPVATIALVSSWIGYEVGLIQDSFDSLGIEIGSYAAWLSAWPYKLYSILAIVMVLLVAYTHRHYGAMLKAEYRARTTGKVLRDGAQPMMATESDLGIPMEGGTIHAFIWPILALILVFLYGMWYTGGGSEVYAAEGIKGVMSNADTALALLWAGFAMLVVVMFIILVKKQMSLEDIEKGIVQGMKQMVMANAILLLAWSIKSATDAVGTADFVVNAAVGGGVPGAIVPLIIFLSAAFVSFTTGTSWGTFGVIMPMAIPLGYTLGGGVGPILYASMGAVLAGGIFGDHCSPISDTTIMSSMFSGSDHIDHVNTQLPYAVTVAALSAFLYILFAVGLRNGFVLLGLGIVLLIVIHRVLSAWYGKKLGIPNGEVPVYVSEEA</sequence>
<evidence type="ECO:0000313" key="9">
    <source>
        <dbReference type="Proteomes" id="UP000053911"/>
    </source>
</evidence>
<dbReference type="EMBL" id="LGFD01000002">
    <property type="protein sequence ID" value="KUK18536.1"/>
    <property type="molecule type" value="Genomic_DNA"/>
</dbReference>
<feature type="transmembrane region" description="Helical" evidence="6">
    <location>
        <begin position="466"/>
        <end position="486"/>
    </location>
</feature>
<evidence type="ECO:0000256" key="6">
    <source>
        <dbReference type="SAM" id="Phobius"/>
    </source>
</evidence>
<dbReference type="AlphaFoldDB" id="A0A117L1T3"/>
<accession>A0A117L1T3</accession>
<feature type="transmembrane region" description="Helical" evidence="6">
    <location>
        <begin position="299"/>
        <end position="320"/>
    </location>
</feature>
<feature type="transmembrane region" description="Helical" evidence="6">
    <location>
        <begin position="332"/>
        <end position="353"/>
    </location>
</feature>
<dbReference type="InterPro" id="IPR018461">
    <property type="entry name" value="Na/H_Antiport_NhaC-like_C"/>
</dbReference>
<keyword evidence="3 6" id="KW-0812">Transmembrane</keyword>
<feature type="transmembrane region" description="Helical" evidence="6">
    <location>
        <begin position="68"/>
        <end position="92"/>
    </location>
</feature>
<feature type="transmembrane region" description="Helical" evidence="6">
    <location>
        <begin position="423"/>
        <end position="445"/>
    </location>
</feature>
<keyword evidence="2" id="KW-1003">Cell membrane</keyword>
<evidence type="ECO:0000256" key="4">
    <source>
        <dbReference type="ARBA" id="ARBA00022989"/>
    </source>
</evidence>
<evidence type="ECO:0000313" key="8">
    <source>
        <dbReference type="EMBL" id="KUK18536.1"/>
    </source>
</evidence>
<comment type="caution">
    <text evidence="8">The sequence shown here is derived from an EMBL/GenBank/DDBJ whole genome shotgun (WGS) entry which is preliminary data.</text>
</comment>
<dbReference type="Pfam" id="PF03553">
    <property type="entry name" value="Na_H_antiporter"/>
    <property type="match status" value="1"/>
</dbReference>
<dbReference type="PANTHER" id="PTHR43478">
    <property type="entry name" value="NA+/H+ ANTIPORTER-RELATED"/>
    <property type="match status" value="1"/>
</dbReference>
<keyword evidence="5 6" id="KW-0472">Membrane</keyword>
<feature type="transmembrane region" description="Helical" evidence="6">
    <location>
        <begin position="196"/>
        <end position="213"/>
    </location>
</feature>
<feature type="transmembrane region" description="Helical" evidence="6">
    <location>
        <begin position="6"/>
        <end position="22"/>
    </location>
</feature>